<evidence type="ECO:0000313" key="10">
    <source>
        <dbReference type="Proteomes" id="UP000603317"/>
    </source>
</evidence>
<dbReference type="EMBL" id="BMID01000001">
    <property type="protein sequence ID" value="GGA10727.1"/>
    <property type="molecule type" value="Genomic_DNA"/>
</dbReference>
<dbReference type="RefSeq" id="WP_188642696.1">
    <property type="nucleotide sequence ID" value="NZ_BMID01000001.1"/>
</dbReference>
<proteinExistence type="inferred from homology"/>
<evidence type="ECO:0000256" key="4">
    <source>
        <dbReference type="ARBA" id="ARBA00022692"/>
    </source>
</evidence>
<dbReference type="SUPFAM" id="SSF56935">
    <property type="entry name" value="Porins"/>
    <property type="match status" value="1"/>
</dbReference>
<accession>A0ABQ1FGI6</accession>
<evidence type="ECO:0000256" key="1">
    <source>
        <dbReference type="ARBA" id="ARBA00004571"/>
    </source>
</evidence>
<evidence type="ECO:0000256" key="3">
    <source>
        <dbReference type="ARBA" id="ARBA00022452"/>
    </source>
</evidence>
<dbReference type="InterPro" id="IPR005017">
    <property type="entry name" value="OMPP1/FadL/TodX"/>
</dbReference>
<dbReference type="PANTHER" id="PTHR35093">
    <property type="entry name" value="OUTER MEMBRANE PROTEIN NMB0088-RELATED"/>
    <property type="match status" value="1"/>
</dbReference>
<dbReference type="Gene3D" id="2.40.160.60">
    <property type="entry name" value="Outer membrane protein transport protein (OMPP1/FadL/TodX)"/>
    <property type="match status" value="1"/>
</dbReference>
<evidence type="ECO:0000313" key="9">
    <source>
        <dbReference type="EMBL" id="GGA10727.1"/>
    </source>
</evidence>
<comment type="similarity">
    <text evidence="2">Belongs to the OmpP1/FadL family.</text>
</comment>
<sequence>MQNKPFIAALGLSSALVATPAVAGGFYVQEQSGIEAGRAYSGEAAAADSGATIFFNPAGMTELEGINIEGGGQLLFVTAQQDNAGSTRTVPGLAGTVPVTGSDGGNPFAQPIPIPSFYASAQVSDRVWVGVGVNSPFGVASGYEDDFFGRFDAVQADLLTFNVQPSVAVKLTENLSLGGGIDIQYIDTTLVNALPNLSPTAPDGRFAIEGDDISFGFNVGALFKAGPLRFGAHYRSQVDHTLEGPLEISGLAGPLAPQNGTFDATTPITMPDIATLSVAIDPGGKWRGYATARHYDWSDFDRIDFIAPGFPPTSSPQNYEDTMSIAAGGEYDFSDKLTLRAGTMWDESPVGDTFRSTRVPDGDRLWASAGATYRLTDHMAVNLAYSHVFVSSEPIARQTVFYPGTPAQTSVVTRSNSTGDADVLAFSLSTRF</sequence>
<keyword evidence="3" id="KW-1134">Transmembrane beta strand</keyword>
<name>A0ABQ1FGI6_9SPHN</name>
<evidence type="ECO:0000256" key="6">
    <source>
        <dbReference type="ARBA" id="ARBA00023136"/>
    </source>
</evidence>
<dbReference type="Pfam" id="PF03349">
    <property type="entry name" value="Toluene_X"/>
    <property type="match status" value="1"/>
</dbReference>
<evidence type="ECO:0000256" key="5">
    <source>
        <dbReference type="ARBA" id="ARBA00022729"/>
    </source>
</evidence>
<feature type="signal peptide" evidence="8">
    <location>
        <begin position="1"/>
        <end position="23"/>
    </location>
</feature>
<dbReference type="PANTHER" id="PTHR35093:SF8">
    <property type="entry name" value="OUTER MEMBRANE PROTEIN NMB0088-RELATED"/>
    <property type="match status" value="1"/>
</dbReference>
<keyword evidence="4" id="KW-0812">Transmembrane</keyword>
<keyword evidence="10" id="KW-1185">Reference proteome</keyword>
<keyword evidence="5 8" id="KW-0732">Signal</keyword>
<comment type="subcellular location">
    <subcellularLocation>
        <location evidence="1">Cell outer membrane</location>
        <topology evidence="1">Multi-pass membrane protein</topology>
    </subcellularLocation>
</comment>
<feature type="chain" id="PRO_5047123959" evidence="8">
    <location>
        <begin position="24"/>
        <end position="432"/>
    </location>
</feature>
<organism evidence="9 10">
    <name type="scientific">Blastomonas marina</name>
    <dbReference type="NCBI Taxonomy" id="1867408"/>
    <lineage>
        <taxon>Bacteria</taxon>
        <taxon>Pseudomonadati</taxon>
        <taxon>Pseudomonadota</taxon>
        <taxon>Alphaproteobacteria</taxon>
        <taxon>Sphingomonadales</taxon>
        <taxon>Sphingomonadaceae</taxon>
        <taxon>Blastomonas</taxon>
    </lineage>
</organism>
<evidence type="ECO:0000256" key="2">
    <source>
        <dbReference type="ARBA" id="ARBA00008163"/>
    </source>
</evidence>
<comment type="caution">
    <text evidence="9">The sequence shown here is derived from an EMBL/GenBank/DDBJ whole genome shotgun (WGS) entry which is preliminary data.</text>
</comment>
<reference evidence="10" key="1">
    <citation type="journal article" date="2019" name="Int. J. Syst. Evol. Microbiol.">
        <title>The Global Catalogue of Microorganisms (GCM) 10K type strain sequencing project: providing services to taxonomists for standard genome sequencing and annotation.</title>
        <authorList>
            <consortium name="The Broad Institute Genomics Platform"/>
            <consortium name="The Broad Institute Genome Sequencing Center for Infectious Disease"/>
            <person name="Wu L."/>
            <person name="Ma J."/>
        </authorList>
    </citation>
    <scope>NUCLEOTIDE SEQUENCE [LARGE SCALE GENOMIC DNA]</scope>
    <source>
        <strain evidence="10">CGMCC 1.15297</strain>
    </source>
</reference>
<keyword evidence="6" id="KW-0472">Membrane</keyword>
<dbReference type="Proteomes" id="UP000603317">
    <property type="component" value="Unassembled WGS sequence"/>
</dbReference>
<evidence type="ECO:0000256" key="8">
    <source>
        <dbReference type="SAM" id="SignalP"/>
    </source>
</evidence>
<keyword evidence="7" id="KW-0998">Cell outer membrane</keyword>
<gene>
    <name evidence="9" type="ORF">GCM10010923_21630</name>
</gene>
<evidence type="ECO:0000256" key="7">
    <source>
        <dbReference type="ARBA" id="ARBA00023237"/>
    </source>
</evidence>
<protein>
    <submittedName>
        <fullName evidence="9">Long-chain fatty acid transporter</fullName>
    </submittedName>
</protein>